<feature type="transmembrane region" description="Helical" evidence="7">
    <location>
        <begin position="54"/>
        <end position="77"/>
    </location>
</feature>
<evidence type="ECO:0000313" key="8">
    <source>
        <dbReference type="EMBL" id="KAJ4950887.1"/>
    </source>
</evidence>
<comment type="subcellular location">
    <subcellularLocation>
        <location evidence="1">Endomembrane system</location>
        <topology evidence="1">Multi-pass membrane protein</topology>
    </subcellularLocation>
</comment>
<evidence type="ECO:0000256" key="4">
    <source>
        <dbReference type="ARBA" id="ARBA00022989"/>
    </source>
</evidence>
<dbReference type="Pfam" id="PF06749">
    <property type="entry name" value="DUF1218"/>
    <property type="match status" value="1"/>
</dbReference>
<dbReference type="GO" id="GO:0012505">
    <property type="term" value="C:endomembrane system"/>
    <property type="evidence" value="ECO:0007669"/>
    <property type="project" value="UniProtKB-SubCell"/>
</dbReference>
<evidence type="ECO:0000256" key="7">
    <source>
        <dbReference type="SAM" id="Phobius"/>
    </source>
</evidence>
<dbReference type="EMBL" id="JAMYWD010000012">
    <property type="protein sequence ID" value="KAJ4950887.1"/>
    <property type="molecule type" value="Genomic_DNA"/>
</dbReference>
<comment type="caution">
    <text evidence="8">The sequence shown here is derived from an EMBL/GenBank/DDBJ whole genome shotgun (WGS) entry which is preliminary data.</text>
</comment>
<reference evidence="8" key="1">
    <citation type="journal article" date="2023" name="Plant J.">
        <title>The genome of the king protea, Protea cynaroides.</title>
        <authorList>
            <person name="Chang J."/>
            <person name="Duong T.A."/>
            <person name="Schoeman C."/>
            <person name="Ma X."/>
            <person name="Roodt D."/>
            <person name="Barker N."/>
            <person name="Li Z."/>
            <person name="Van de Peer Y."/>
            <person name="Mizrachi E."/>
        </authorList>
    </citation>
    <scope>NUCLEOTIDE SEQUENCE</scope>
    <source>
        <tissue evidence="8">Young leaves</tissue>
    </source>
</reference>
<evidence type="ECO:0000256" key="5">
    <source>
        <dbReference type="ARBA" id="ARBA00023136"/>
    </source>
</evidence>
<sequence length="187" mass="20548">MEKKQSSFVFAVSCSIFISLGLVAFSACIAAEFKRTRLEDMKLDGELCFLPQSSAFGLGILALTCLLVAQIIGNLMIGSQFCLKDKKTSDQANKQRITTIPVVLSWISFGLAIILLSTATSMSQRQPYGKGWLDGECYFVKRGVYTGAGALVLATESLTLGLMFTSTRTRHRRKQVEQEMKVDAQAK</sequence>
<dbReference type="InterPro" id="IPR052222">
    <property type="entry name" value="DESIGUAL"/>
</dbReference>
<keyword evidence="4 7" id="KW-1133">Transmembrane helix</keyword>
<dbReference type="Proteomes" id="UP001141806">
    <property type="component" value="Unassembled WGS sequence"/>
</dbReference>
<gene>
    <name evidence="8" type="ORF">NE237_027719</name>
</gene>
<name>A0A9Q0GN12_9MAGN</name>
<evidence type="ECO:0000256" key="6">
    <source>
        <dbReference type="ARBA" id="ARBA00029467"/>
    </source>
</evidence>
<protein>
    <submittedName>
        <fullName evidence="8">Uncharacterized protein</fullName>
    </submittedName>
</protein>
<proteinExistence type="inferred from homology"/>
<accession>A0A9Q0GN12</accession>
<feature type="transmembrane region" description="Helical" evidence="7">
    <location>
        <begin position="143"/>
        <end position="164"/>
    </location>
</feature>
<dbReference type="OrthoDB" id="1877293at2759"/>
<organism evidence="8 9">
    <name type="scientific">Protea cynaroides</name>
    <dbReference type="NCBI Taxonomy" id="273540"/>
    <lineage>
        <taxon>Eukaryota</taxon>
        <taxon>Viridiplantae</taxon>
        <taxon>Streptophyta</taxon>
        <taxon>Embryophyta</taxon>
        <taxon>Tracheophyta</taxon>
        <taxon>Spermatophyta</taxon>
        <taxon>Magnoliopsida</taxon>
        <taxon>Proteales</taxon>
        <taxon>Proteaceae</taxon>
        <taxon>Protea</taxon>
    </lineage>
</organism>
<dbReference type="PROSITE" id="PS51257">
    <property type="entry name" value="PROKAR_LIPOPROTEIN"/>
    <property type="match status" value="1"/>
</dbReference>
<dbReference type="InterPro" id="IPR009606">
    <property type="entry name" value="DEAL/Modifying_wall_lignin1/2"/>
</dbReference>
<dbReference type="AlphaFoldDB" id="A0A9Q0GN12"/>
<keyword evidence="5 7" id="KW-0472">Membrane</keyword>
<keyword evidence="3" id="KW-0732">Signal</keyword>
<evidence type="ECO:0000256" key="3">
    <source>
        <dbReference type="ARBA" id="ARBA00022729"/>
    </source>
</evidence>
<keyword evidence="2 7" id="KW-0812">Transmembrane</keyword>
<evidence type="ECO:0000313" key="9">
    <source>
        <dbReference type="Proteomes" id="UP001141806"/>
    </source>
</evidence>
<keyword evidence="9" id="KW-1185">Reference proteome</keyword>
<feature type="transmembrane region" description="Helical" evidence="7">
    <location>
        <begin position="98"/>
        <end position="123"/>
    </location>
</feature>
<evidence type="ECO:0000256" key="1">
    <source>
        <dbReference type="ARBA" id="ARBA00004127"/>
    </source>
</evidence>
<comment type="similarity">
    <text evidence="6">Belongs to the DESIGUAL family.</text>
</comment>
<dbReference type="PANTHER" id="PTHR31769">
    <property type="entry name" value="OS07G0462200 PROTEIN-RELATED"/>
    <property type="match status" value="1"/>
</dbReference>
<evidence type="ECO:0000256" key="2">
    <source>
        <dbReference type="ARBA" id="ARBA00022692"/>
    </source>
</evidence>